<dbReference type="Gene3D" id="2.60.40.2630">
    <property type="match status" value="1"/>
</dbReference>
<dbReference type="Pfam" id="PF13149">
    <property type="entry name" value="Mfa_like_1"/>
    <property type="match status" value="1"/>
</dbReference>
<comment type="caution">
    <text evidence="1">The sequence shown here is derived from an EMBL/GenBank/DDBJ whole genome shotgun (WGS) entry which is preliminary data.</text>
</comment>
<proteinExistence type="predicted"/>
<evidence type="ECO:0000313" key="1">
    <source>
        <dbReference type="EMBL" id="MRY13886.1"/>
    </source>
</evidence>
<dbReference type="EMBL" id="WKLP01000037">
    <property type="protein sequence ID" value="MRY13886.1"/>
    <property type="molecule type" value="Genomic_DNA"/>
</dbReference>
<organism evidence="1">
    <name type="scientific">Parabacteroides goldsteinii</name>
    <dbReference type="NCBI Taxonomy" id="328812"/>
    <lineage>
        <taxon>Bacteria</taxon>
        <taxon>Pseudomonadati</taxon>
        <taxon>Bacteroidota</taxon>
        <taxon>Bacteroidia</taxon>
        <taxon>Bacteroidales</taxon>
        <taxon>Tannerellaceae</taxon>
        <taxon>Parabacteroides</taxon>
    </lineage>
</organism>
<feature type="non-terminal residue" evidence="1">
    <location>
        <position position="1"/>
    </location>
</feature>
<dbReference type="InterPro" id="IPR025049">
    <property type="entry name" value="Mfa-like_1"/>
</dbReference>
<dbReference type="RefSeq" id="WP_154292078.1">
    <property type="nucleotide sequence ID" value="NZ_WKLP01000037.1"/>
</dbReference>
<accession>A0A6G1ZIT6</accession>
<name>A0A6G1ZIT6_9BACT</name>
<protein>
    <recommendedName>
        <fullName evidence="2">Fimbrillin family protein</fullName>
    </recommendedName>
</protein>
<evidence type="ECO:0008006" key="2">
    <source>
        <dbReference type="Google" id="ProtNLM"/>
    </source>
</evidence>
<sequence length="401" mass="42731">IEINELSRSRARHGIAKAQTVSYMYLLILLVLLRPRVKHGDKIAQFWQYVKHSNLTIIKTTNMKTTNILLTILLLLLSVTGCTSDEQGDDPVTNGKGEYAVNFSGNINLTQTKVSSSESVATGVKAKISTFVTDETSTPVVDAKGYTVATAGKFNGDDSFVMYLAKGSYDFYAVSANITTSANGIPVFSSGTSTTDLQNKVDYIYANSKNVAVPATGGGSDNNITLNFEHKAVRITIDVKSGTGLELTGWQDGDDHATITPPVITNCKMNLTDGVITPATSVNTIADNMETTAVATKASTASYTMLPLAASGGNAHQLTVTFKVKVQVGGRAEENRTYTATLTAPNTSDNGNTTAFQSGKNYTYTATLNPTAITFTGATVTDWTQVGTMEDLKPNEPDPVP</sequence>
<reference evidence="1" key="1">
    <citation type="journal article" date="2019" name="Nat. Med.">
        <title>A library of human gut bacterial isolates paired with longitudinal multiomics data enables mechanistic microbiome research.</title>
        <authorList>
            <person name="Poyet M."/>
            <person name="Groussin M."/>
            <person name="Gibbons S.M."/>
            <person name="Avila-Pacheco J."/>
            <person name="Jiang X."/>
            <person name="Kearney S.M."/>
            <person name="Perrotta A.R."/>
            <person name="Berdy B."/>
            <person name="Zhao S."/>
            <person name="Lieberman T.D."/>
            <person name="Swanson P.K."/>
            <person name="Smith M."/>
            <person name="Roesemann S."/>
            <person name="Alexander J.E."/>
            <person name="Rich S.A."/>
            <person name="Livny J."/>
            <person name="Vlamakis H."/>
            <person name="Clish C."/>
            <person name="Bullock K."/>
            <person name="Deik A."/>
            <person name="Scott J."/>
            <person name="Pierce K.A."/>
            <person name="Xavier R.J."/>
            <person name="Alm E.J."/>
        </authorList>
    </citation>
    <scope>NUCLEOTIDE SEQUENCE</scope>
    <source>
        <strain evidence="1">BIOML-A4</strain>
    </source>
</reference>
<dbReference type="AlphaFoldDB" id="A0A6G1ZIT6"/>
<gene>
    <name evidence="1" type="ORF">GKE01_20850</name>
</gene>
<dbReference type="CDD" id="cd13120">
    <property type="entry name" value="BF2867_like_N"/>
    <property type="match status" value="1"/>
</dbReference>
<dbReference type="CDD" id="cd13121">
    <property type="entry name" value="BF2867_like_C"/>
    <property type="match status" value="1"/>
</dbReference>